<dbReference type="InterPro" id="IPR014001">
    <property type="entry name" value="Helicase_ATP-bd"/>
</dbReference>
<dbReference type="GO" id="GO:0005524">
    <property type="term" value="F:ATP binding"/>
    <property type="evidence" value="ECO:0007669"/>
    <property type="project" value="InterPro"/>
</dbReference>
<dbReference type="CDD" id="cd18793">
    <property type="entry name" value="SF2_C_SNF"/>
    <property type="match status" value="1"/>
</dbReference>
<dbReference type="Gene3D" id="3.40.50.10810">
    <property type="entry name" value="Tandem AAA-ATPase domain"/>
    <property type="match status" value="1"/>
</dbReference>
<protein>
    <submittedName>
        <fullName evidence="5">DEAD/DEAH box helicase</fullName>
    </submittedName>
</protein>
<evidence type="ECO:0000259" key="4">
    <source>
        <dbReference type="PROSITE" id="PS51192"/>
    </source>
</evidence>
<dbReference type="Proteomes" id="UP000262917">
    <property type="component" value="Unassembled WGS sequence"/>
</dbReference>
<dbReference type="AlphaFoldDB" id="A0A372DPS7"/>
<reference evidence="5 6" key="1">
    <citation type="submission" date="2018-08" db="EMBL/GenBank/DDBJ databases">
        <title>Lysobacter weifangensis sp. nov., a new member of the family 'Xanthomonadaceae', isolated from soil in a farmland.</title>
        <authorList>
            <person name="Zhao H."/>
        </authorList>
    </citation>
    <scope>NUCLEOTIDE SEQUENCE [LARGE SCALE GENOMIC DNA]</scope>
    <source>
        <strain evidence="5 6">WF-2</strain>
    </source>
</reference>
<feature type="region of interest" description="Disordered" evidence="3">
    <location>
        <begin position="505"/>
        <end position="526"/>
    </location>
</feature>
<accession>A0A372DPS7</accession>
<sequence length="542" mass="59951">MQSFQMRADQDFLIDAPAAELLRQSARNTNFYKDAIAGQQVDEQGLLARLQAAGFGRTLKSHQVRNVRVLAALPAGATFSVPGAGKTTEALATFAYRRQPGDRLLVIAPKNAFAAWDEQLQECFPNTSDAFVRLRGSNIAKALNDDPPFMLMSYQQVAISRDLITPHLARHRVHVFLDESHRIKAGPSRKTAQAVLSVSQFPVGKLVMSGTPMPQSRDDLLPQFSFLYPEIPANSDNVVERMRPIYVRTNKRELGLPPVTHLRKTVPMSPLQLELYRYMKSEVARQATAYLSDRGRQAFRSLGRSVTRLLMFVSHPALLSREIDFAKPGLLSAVLAEGKGPKMNYVLHRARELARKGEKVLIWSSFRHNVEYIADSLQDLGAVYIHGGVDAGDEDDDGTREGKIKLFHDDENVRVMVANPAAASEGVSLHTVCHHALYLDRTFNAAHFLQSMDRIHRLGLPPDQATTIEIVGCSGSVDETVQRRLKAKIDAMAAVLNDTSLQIDPIPMDPEAVDEDDDWSGGGMDADDVQALLRDLSGAPSE</sequence>
<keyword evidence="2 5" id="KW-0547">Nucleotide-binding</keyword>
<dbReference type="SMART" id="SM00487">
    <property type="entry name" value="DEXDc"/>
    <property type="match status" value="1"/>
</dbReference>
<dbReference type="InterPro" id="IPR001650">
    <property type="entry name" value="Helicase_C-like"/>
</dbReference>
<keyword evidence="6" id="KW-1185">Reference proteome</keyword>
<dbReference type="OrthoDB" id="9814088at2"/>
<dbReference type="SUPFAM" id="SSF52540">
    <property type="entry name" value="P-loop containing nucleoside triphosphate hydrolases"/>
    <property type="match status" value="2"/>
</dbReference>
<keyword evidence="2 5" id="KW-0347">Helicase</keyword>
<dbReference type="GO" id="GO:0016787">
    <property type="term" value="F:hydrolase activity"/>
    <property type="evidence" value="ECO:0007669"/>
    <property type="project" value="UniProtKB-KW"/>
</dbReference>
<evidence type="ECO:0000313" key="5">
    <source>
        <dbReference type="EMBL" id="RFP61566.1"/>
    </source>
</evidence>
<evidence type="ECO:0000256" key="1">
    <source>
        <dbReference type="ARBA" id="ARBA00022801"/>
    </source>
</evidence>
<dbReference type="EMBL" id="QVPD01000003">
    <property type="protein sequence ID" value="RFP61566.1"/>
    <property type="molecule type" value="Genomic_DNA"/>
</dbReference>
<dbReference type="Gene3D" id="3.40.50.300">
    <property type="entry name" value="P-loop containing nucleotide triphosphate hydrolases"/>
    <property type="match status" value="1"/>
</dbReference>
<organism evidence="5 6">
    <name type="scientific">Cognatiluteimonas weifangensis</name>
    <dbReference type="NCBI Taxonomy" id="2303539"/>
    <lineage>
        <taxon>Bacteria</taxon>
        <taxon>Pseudomonadati</taxon>
        <taxon>Pseudomonadota</taxon>
        <taxon>Gammaproteobacteria</taxon>
        <taxon>Lysobacterales</taxon>
        <taxon>Lysobacteraceae</taxon>
        <taxon>Cognatiluteimonas</taxon>
    </lineage>
</organism>
<dbReference type="InterPro" id="IPR027417">
    <property type="entry name" value="P-loop_NTPase"/>
</dbReference>
<evidence type="ECO:0000313" key="6">
    <source>
        <dbReference type="Proteomes" id="UP000262917"/>
    </source>
</evidence>
<feature type="domain" description="Helicase ATP-binding" evidence="4">
    <location>
        <begin position="67"/>
        <end position="230"/>
    </location>
</feature>
<dbReference type="GO" id="GO:0004386">
    <property type="term" value="F:helicase activity"/>
    <property type="evidence" value="ECO:0007669"/>
    <property type="project" value="UniProtKB-KW"/>
</dbReference>
<evidence type="ECO:0000256" key="3">
    <source>
        <dbReference type="SAM" id="MobiDB-lite"/>
    </source>
</evidence>
<dbReference type="Pfam" id="PF00271">
    <property type="entry name" value="Helicase_C"/>
    <property type="match status" value="1"/>
</dbReference>
<dbReference type="PANTHER" id="PTHR10799">
    <property type="entry name" value="SNF2/RAD54 HELICASE FAMILY"/>
    <property type="match status" value="1"/>
</dbReference>
<dbReference type="InterPro" id="IPR000330">
    <property type="entry name" value="SNF2_N"/>
</dbReference>
<keyword evidence="2 5" id="KW-0067">ATP-binding</keyword>
<dbReference type="InterPro" id="IPR049730">
    <property type="entry name" value="SNF2/RAD54-like_C"/>
</dbReference>
<gene>
    <name evidence="5" type="ORF">D0Y53_04450</name>
</gene>
<dbReference type="PROSITE" id="PS51192">
    <property type="entry name" value="HELICASE_ATP_BIND_1"/>
    <property type="match status" value="1"/>
</dbReference>
<keyword evidence="1" id="KW-0378">Hydrolase</keyword>
<comment type="caution">
    <text evidence="5">The sequence shown here is derived from an EMBL/GenBank/DDBJ whole genome shotgun (WGS) entry which is preliminary data.</text>
</comment>
<dbReference type="InterPro" id="IPR038718">
    <property type="entry name" value="SNF2-like_sf"/>
</dbReference>
<evidence type="ECO:0000256" key="2">
    <source>
        <dbReference type="ARBA" id="ARBA00022806"/>
    </source>
</evidence>
<proteinExistence type="predicted"/>
<name>A0A372DPS7_9GAMM</name>
<dbReference type="Pfam" id="PF00176">
    <property type="entry name" value="SNF2-rel_dom"/>
    <property type="match status" value="1"/>
</dbReference>